<gene>
    <name evidence="2" type="ORF">HNY73_011854</name>
</gene>
<reference evidence="2" key="2">
    <citation type="submission" date="2020-06" db="EMBL/GenBank/DDBJ databases">
        <authorList>
            <person name="Sheffer M."/>
        </authorList>
    </citation>
    <scope>NUCLEOTIDE SEQUENCE</scope>
</reference>
<feature type="compositionally biased region" description="Polar residues" evidence="1">
    <location>
        <begin position="56"/>
        <end position="69"/>
    </location>
</feature>
<sequence length="80" mass="8587">MLLQAFPSAIPLKSPNALKTSTTSQHQQDIINSGTYAEALKRESKTKRTILLYPASNETTAGSKKTPNADSVGKLLSTKP</sequence>
<evidence type="ECO:0000313" key="2">
    <source>
        <dbReference type="EMBL" id="KAF8781463.1"/>
    </source>
</evidence>
<organism evidence="2 3">
    <name type="scientific">Argiope bruennichi</name>
    <name type="common">Wasp spider</name>
    <name type="synonym">Aranea bruennichi</name>
    <dbReference type="NCBI Taxonomy" id="94029"/>
    <lineage>
        <taxon>Eukaryota</taxon>
        <taxon>Metazoa</taxon>
        <taxon>Ecdysozoa</taxon>
        <taxon>Arthropoda</taxon>
        <taxon>Chelicerata</taxon>
        <taxon>Arachnida</taxon>
        <taxon>Araneae</taxon>
        <taxon>Araneomorphae</taxon>
        <taxon>Entelegynae</taxon>
        <taxon>Araneoidea</taxon>
        <taxon>Araneidae</taxon>
        <taxon>Argiope</taxon>
    </lineage>
</organism>
<reference evidence="2" key="1">
    <citation type="journal article" date="2020" name="bioRxiv">
        <title>Chromosome-level reference genome of the European wasp spider Argiope bruennichi: a resource for studies on range expansion and evolutionary adaptation.</title>
        <authorList>
            <person name="Sheffer M.M."/>
            <person name="Hoppe A."/>
            <person name="Krehenwinkel H."/>
            <person name="Uhl G."/>
            <person name="Kuss A.W."/>
            <person name="Jensen L."/>
            <person name="Jensen C."/>
            <person name="Gillespie R.G."/>
            <person name="Hoff K.J."/>
            <person name="Prost S."/>
        </authorList>
    </citation>
    <scope>NUCLEOTIDE SEQUENCE</scope>
</reference>
<dbReference type="EMBL" id="JABXBU010001863">
    <property type="protein sequence ID" value="KAF8781463.1"/>
    <property type="molecule type" value="Genomic_DNA"/>
</dbReference>
<comment type="caution">
    <text evidence="2">The sequence shown here is derived from an EMBL/GenBank/DDBJ whole genome shotgun (WGS) entry which is preliminary data.</text>
</comment>
<feature type="region of interest" description="Disordered" evidence="1">
    <location>
        <begin position="55"/>
        <end position="80"/>
    </location>
</feature>
<keyword evidence="3" id="KW-1185">Reference proteome</keyword>
<dbReference type="AlphaFoldDB" id="A0A8T0ETB2"/>
<dbReference type="Proteomes" id="UP000807504">
    <property type="component" value="Unassembled WGS sequence"/>
</dbReference>
<accession>A0A8T0ETB2</accession>
<proteinExistence type="predicted"/>
<evidence type="ECO:0000256" key="1">
    <source>
        <dbReference type="SAM" id="MobiDB-lite"/>
    </source>
</evidence>
<name>A0A8T0ETB2_ARGBR</name>
<protein>
    <submittedName>
        <fullName evidence="2">Uncharacterized protein</fullName>
    </submittedName>
</protein>
<evidence type="ECO:0000313" key="3">
    <source>
        <dbReference type="Proteomes" id="UP000807504"/>
    </source>
</evidence>